<reference evidence="3 4" key="1">
    <citation type="submission" date="2019-05" db="EMBL/GenBank/DDBJ databases">
        <title>OXA-830, a novel chromosomally encoded expanded-spectrum class D beta-lactamase in Aeromonas simiae.</title>
        <authorList>
            <person name="Zhou W."/>
            <person name="Chen Q."/>
        </authorList>
    </citation>
    <scope>NUCLEOTIDE SEQUENCE [LARGE SCALE GENOMIC DNA]</scope>
    <source>
        <strain evidence="3 4">A6</strain>
    </source>
</reference>
<dbReference type="EMBL" id="CP040449">
    <property type="protein sequence ID" value="QFI53842.1"/>
    <property type="molecule type" value="Genomic_DNA"/>
</dbReference>
<dbReference type="KEGG" id="asim:FE240_03430"/>
<evidence type="ECO:0000256" key="1">
    <source>
        <dbReference type="SAM" id="SignalP"/>
    </source>
</evidence>
<dbReference type="Proteomes" id="UP000594034">
    <property type="component" value="Chromosome"/>
</dbReference>
<gene>
    <name evidence="3" type="ORF">FE240_03430</name>
</gene>
<dbReference type="Pfam" id="PF01497">
    <property type="entry name" value="Peripla_BP_2"/>
    <property type="match status" value="1"/>
</dbReference>
<keyword evidence="4" id="KW-1185">Reference proteome</keyword>
<proteinExistence type="predicted"/>
<dbReference type="InterPro" id="IPR050902">
    <property type="entry name" value="ABC_Transporter_SBP"/>
</dbReference>
<keyword evidence="1" id="KW-0732">Signal</keyword>
<protein>
    <submittedName>
        <fullName evidence="3">Hemin ABC transporter substrate-binding protein</fullName>
    </submittedName>
</protein>
<dbReference type="InterPro" id="IPR002491">
    <property type="entry name" value="ABC_transptr_periplasmic_BD"/>
</dbReference>
<dbReference type="PANTHER" id="PTHR30535">
    <property type="entry name" value="VITAMIN B12-BINDING PROTEIN"/>
    <property type="match status" value="1"/>
</dbReference>
<name>A0A5J6WSG1_9GAMM</name>
<dbReference type="RefSeq" id="WP_193003388.1">
    <property type="nucleotide sequence ID" value="NZ_CP040449.1"/>
</dbReference>
<feature type="domain" description="Fe/B12 periplasmic-binding" evidence="2">
    <location>
        <begin position="28"/>
        <end position="277"/>
    </location>
</feature>
<sequence>MESRIGRVLCRIALATLLATPSLFAAERIVSIGPATTELLQALGAGEQVIATDLSSQGLKVPKVGYHRALAAEGILSLAPSRVIGSDEMGPQATLDQLTRAGVTVNVLPTAPTLDNLYQRIDTLAGVLGRAPEAKALKEKIAAEAEALAARRTGQPARKVAFLLLHKGQPLSLAGGDTTAAALIRLAGGEHLGAALQGYKPIAAESLIKMQPELVLVSGREWQHYQDATAVLAEVPALAATPAGQRGAIHAIDGQALLGGLSLSALTQARHITDWMR</sequence>
<accession>A0A5J6WSG1</accession>
<feature type="signal peptide" evidence="1">
    <location>
        <begin position="1"/>
        <end position="25"/>
    </location>
</feature>
<dbReference type="SUPFAM" id="SSF53807">
    <property type="entry name" value="Helical backbone' metal receptor"/>
    <property type="match status" value="1"/>
</dbReference>
<dbReference type="Gene3D" id="3.40.50.1980">
    <property type="entry name" value="Nitrogenase molybdenum iron protein domain"/>
    <property type="match status" value="2"/>
</dbReference>
<evidence type="ECO:0000259" key="2">
    <source>
        <dbReference type="PROSITE" id="PS50983"/>
    </source>
</evidence>
<dbReference type="PANTHER" id="PTHR30535:SF4">
    <property type="entry name" value="HEMIN-BINDING PERIPLASMIC PROTEIN HMUT"/>
    <property type="match status" value="1"/>
</dbReference>
<evidence type="ECO:0000313" key="3">
    <source>
        <dbReference type="EMBL" id="QFI53842.1"/>
    </source>
</evidence>
<dbReference type="AlphaFoldDB" id="A0A5J6WSG1"/>
<organism evidence="3 4">
    <name type="scientific">Aeromonas simiae</name>
    <dbReference type="NCBI Taxonomy" id="218936"/>
    <lineage>
        <taxon>Bacteria</taxon>
        <taxon>Pseudomonadati</taxon>
        <taxon>Pseudomonadota</taxon>
        <taxon>Gammaproteobacteria</taxon>
        <taxon>Aeromonadales</taxon>
        <taxon>Aeromonadaceae</taxon>
        <taxon>Aeromonas</taxon>
    </lineage>
</organism>
<evidence type="ECO:0000313" key="4">
    <source>
        <dbReference type="Proteomes" id="UP000594034"/>
    </source>
</evidence>
<feature type="chain" id="PRO_5023881357" evidence="1">
    <location>
        <begin position="26"/>
        <end position="277"/>
    </location>
</feature>
<dbReference type="PROSITE" id="PS50983">
    <property type="entry name" value="FE_B12_PBP"/>
    <property type="match status" value="1"/>
</dbReference>